<proteinExistence type="predicted"/>
<keyword evidence="2" id="KW-1185">Reference proteome</keyword>
<dbReference type="AlphaFoldDB" id="A0A5K7YP96"/>
<organism evidence="1 2">
    <name type="scientific">Desulfosarcina alkanivorans</name>
    <dbReference type="NCBI Taxonomy" id="571177"/>
    <lineage>
        <taxon>Bacteria</taxon>
        <taxon>Pseudomonadati</taxon>
        <taxon>Thermodesulfobacteriota</taxon>
        <taxon>Desulfobacteria</taxon>
        <taxon>Desulfobacterales</taxon>
        <taxon>Desulfosarcinaceae</taxon>
        <taxon>Desulfosarcina</taxon>
    </lineage>
</organism>
<gene>
    <name evidence="1" type="ORF">DSCA_41430</name>
</gene>
<reference evidence="1 2" key="1">
    <citation type="submission" date="2019-11" db="EMBL/GenBank/DDBJ databases">
        <title>Comparative genomics of hydrocarbon-degrading Desulfosarcina strains.</title>
        <authorList>
            <person name="Watanabe M."/>
            <person name="Kojima H."/>
            <person name="Fukui M."/>
        </authorList>
    </citation>
    <scope>NUCLEOTIDE SEQUENCE [LARGE SCALE GENOMIC DNA]</scope>
    <source>
        <strain evidence="1 2">PL12</strain>
    </source>
</reference>
<evidence type="ECO:0000313" key="1">
    <source>
        <dbReference type="EMBL" id="BBO70213.1"/>
    </source>
</evidence>
<sequence length="125" mass="14806">MKPRPLLSCPLKNGLTLLCLDQSKKIAADRWYVCIGVQIAIPVDIKWFANHPVEQDMFHEMRRELGQEVLFEQLKERNFVSDLVKDQVVKEICDSVEEMGSRYFSHHDFAAKYILKRYADQHRRR</sequence>
<protein>
    <submittedName>
        <fullName evidence="1">Uncharacterized protein</fullName>
    </submittedName>
</protein>
<dbReference type="RefSeq" id="WP_155318179.1">
    <property type="nucleotide sequence ID" value="NZ_AP021874.1"/>
</dbReference>
<name>A0A5K7YP96_9BACT</name>
<dbReference type="EMBL" id="AP021874">
    <property type="protein sequence ID" value="BBO70213.1"/>
    <property type="molecule type" value="Genomic_DNA"/>
</dbReference>
<dbReference type="KEGG" id="dalk:DSCA_41430"/>
<evidence type="ECO:0000313" key="2">
    <source>
        <dbReference type="Proteomes" id="UP000427906"/>
    </source>
</evidence>
<dbReference type="Proteomes" id="UP000427906">
    <property type="component" value="Chromosome"/>
</dbReference>
<dbReference type="OrthoDB" id="9789917at2"/>
<accession>A0A5K7YP96</accession>